<dbReference type="GO" id="GO:0009307">
    <property type="term" value="P:DNA restriction-modification system"/>
    <property type="evidence" value="ECO:0007669"/>
    <property type="project" value="UniProtKB-KW"/>
</dbReference>
<name>A0A1D9MHX7_9ACTO</name>
<protein>
    <recommendedName>
        <fullName evidence="1">DNA (cytosine-5-)-methyltransferase</fullName>
        <ecNumber evidence="1">2.1.1.37</ecNumber>
    </recommendedName>
</protein>
<evidence type="ECO:0000256" key="7">
    <source>
        <dbReference type="RuleBase" id="RU000416"/>
    </source>
</evidence>
<evidence type="ECO:0000256" key="1">
    <source>
        <dbReference type="ARBA" id="ARBA00011975"/>
    </source>
</evidence>
<dbReference type="PANTHER" id="PTHR10629:SF52">
    <property type="entry name" value="DNA (CYTOSINE-5)-METHYLTRANSFERASE 1"/>
    <property type="match status" value="1"/>
</dbReference>
<keyword evidence="5" id="KW-0680">Restriction system</keyword>
<keyword evidence="3 6" id="KW-0808">Transferase</keyword>
<dbReference type="Pfam" id="PF00145">
    <property type="entry name" value="DNA_methylase"/>
    <property type="match status" value="1"/>
</dbReference>
<dbReference type="Proteomes" id="UP000176288">
    <property type="component" value="Chromosome"/>
</dbReference>
<evidence type="ECO:0000256" key="3">
    <source>
        <dbReference type="ARBA" id="ARBA00022679"/>
    </source>
</evidence>
<dbReference type="REBASE" id="166473">
    <property type="entry name" value="M.AspVUL43ORF195P"/>
</dbReference>
<keyword evidence="4 6" id="KW-0949">S-adenosyl-L-methionine</keyword>
<dbReference type="InterPro" id="IPR031303">
    <property type="entry name" value="C5_meth_CS"/>
</dbReference>
<proteinExistence type="inferred from homology"/>
<dbReference type="InterPro" id="IPR029063">
    <property type="entry name" value="SAM-dependent_MTases_sf"/>
</dbReference>
<evidence type="ECO:0000313" key="8">
    <source>
        <dbReference type="EMBL" id="AOZ71902.1"/>
    </source>
</evidence>
<evidence type="ECO:0000256" key="5">
    <source>
        <dbReference type="ARBA" id="ARBA00022747"/>
    </source>
</evidence>
<dbReference type="EMBL" id="CP017812">
    <property type="protein sequence ID" value="AOZ71902.1"/>
    <property type="molecule type" value="Genomic_DNA"/>
</dbReference>
<organism evidence="8 9">
    <name type="scientific">Boudabousia tangfeifanii</name>
    <dbReference type="NCBI Taxonomy" id="1912795"/>
    <lineage>
        <taxon>Bacteria</taxon>
        <taxon>Bacillati</taxon>
        <taxon>Actinomycetota</taxon>
        <taxon>Actinomycetes</taxon>
        <taxon>Actinomycetales</taxon>
        <taxon>Actinomycetaceae</taxon>
        <taxon>Boudabousia</taxon>
    </lineage>
</organism>
<dbReference type="GO" id="GO:0032259">
    <property type="term" value="P:methylation"/>
    <property type="evidence" value="ECO:0007669"/>
    <property type="project" value="UniProtKB-KW"/>
</dbReference>
<dbReference type="PRINTS" id="PR00105">
    <property type="entry name" value="C5METTRFRASE"/>
</dbReference>
<dbReference type="PROSITE" id="PS00095">
    <property type="entry name" value="C5_MTASE_2"/>
    <property type="match status" value="1"/>
</dbReference>
<dbReference type="AlphaFoldDB" id="A0A1D9MHX7"/>
<dbReference type="KEGG" id="avu:BK816_00195"/>
<dbReference type="EC" id="2.1.1.37" evidence="1"/>
<keyword evidence="2 6" id="KW-0489">Methyltransferase</keyword>
<gene>
    <name evidence="8" type="ORF">BK816_00195</name>
</gene>
<comment type="similarity">
    <text evidence="6 7">Belongs to the class I-like SAM-binding methyltransferase superfamily. C5-methyltransferase family.</text>
</comment>
<dbReference type="PANTHER" id="PTHR10629">
    <property type="entry name" value="CYTOSINE-SPECIFIC METHYLTRANSFERASE"/>
    <property type="match status" value="1"/>
</dbReference>
<evidence type="ECO:0000256" key="2">
    <source>
        <dbReference type="ARBA" id="ARBA00022603"/>
    </source>
</evidence>
<dbReference type="NCBIfam" id="TIGR00675">
    <property type="entry name" value="dcm"/>
    <property type="match status" value="1"/>
</dbReference>
<evidence type="ECO:0000313" key="9">
    <source>
        <dbReference type="Proteomes" id="UP000176288"/>
    </source>
</evidence>
<dbReference type="PROSITE" id="PS51679">
    <property type="entry name" value="SAM_MT_C5"/>
    <property type="match status" value="1"/>
</dbReference>
<dbReference type="InterPro" id="IPR001525">
    <property type="entry name" value="C5_MeTfrase"/>
</dbReference>
<dbReference type="Gene3D" id="3.90.120.10">
    <property type="entry name" value="DNA Methylase, subunit A, domain 2"/>
    <property type="match status" value="1"/>
</dbReference>
<dbReference type="SUPFAM" id="SSF53335">
    <property type="entry name" value="S-adenosyl-L-methionine-dependent methyltransferases"/>
    <property type="match status" value="1"/>
</dbReference>
<feature type="active site" evidence="6">
    <location>
        <position position="143"/>
    </location>
</feature>
<dbReference type="GO" id="GO:0003677">
    <property type="term" value="F:DNA binding"/>
    <property type="evidence" value="ECO:0007669"/>
    <property type="project" value="TreeGrafter"/>
</dbReference>
<sequence>MKRTRNERRKSIPIIDLFSGPGGLGEGFMALRDKRGNRQFQIAMSVEKDPSAHKTLTLRSFYRRILDLNGGVAPKSYIDYVTSPSRINFDKLTNEFPKQYEEAVNEALLDELVENDDRLVEVALERLEDYPNSPRVLIGGPPCQAYSLVGRARRTHEDRESFEGDVRQTLYRCYLRFIEKIQPDIFVMENVKGMLSATRKSKTIFSLIKQDMEELGYELHSLVTDIPLLPSDFVVRAEEFGIPQARHRVILVGTKKSDERKITILESKPCVSVHDAIADLPKLGGGFSFRVKEKINSKNAFLREAVQKILRSISDDLMEQELMALDFSGKDLPQKSSVKNNVVAVYPKWYIGGFKETNTVLNHDARAHMVTDYERYLFASTYAKVFGKSPKLYNFPSYLWPNHKNVSGLKAGKEVIFSDRFKVQVYNRPSSTVTAHISKDGHYYIHPDPEQCRSLTVREAARLQTFPDDYYFEGGRTSAFQQVGNAVPPLLANQIAELVSNFLLID</sequence>
<evidence type="ECO:0000256" key="6">
    <source>
        <dbReference type="PROSITE-ProRule" id="PRU01016"/>
    </source>
</evidence>
<dbReference type="GO" id="GO:0003886">
    <property type="term" value="F:DNA (cytosine-5-)-methyltransferase activity"/>
    <property type="evidence" value="ECO:0007669"/>
    <property type="project" value="UniProtKB-EC"/>
</dbReference>
<dbReference type="GO" id="GO:0044027">
    <property type="term" value="P:negative regulation of gene expression via chromosomal CpG island methylation"/>
    <property type="evidence" value="ECO:0007669"/>
    <property type="project" value="TreeGrafter"/>
</dbReference>
<dbReference type="RefSeq" id="WP_071163368.1">
    <property type="nucleotide sequence ID" value="NZ_CP017812.1"/>
</dbReference>
<dbReference type="STRING" id="1912795.BK816_00195"/>
<accession>A0A1D9MHX7</accession>
<dbReference type="Gene3D" id="3.40.50.150">
    <property type="entry name" value="Vaccinia Virus protein VP39"/>
    <property type="match status" value="1"/>
</dbReference>
<evidence type="ECO:0000256" key="4">
    <source>
        <dbReference type="ARBA" id="ARBA00022691"/>
    </source>
</evidence>
<dbReference type="InterPro" id="IPR050390">
    <property type="entry name" value="C5-Methyltransferase"/>
</dbReference>
<reference evidence="8 9" key="1">
    <citation type="submission" date="2016-10" db="EMBL/GenBank/DDBJ databases">
        <title>Actinomyces aegypiusis sp. nov., isolated from the Aegypius monachus in Qinghai Tibet Plateau China.</title>
        <authorList>
            <person name="Wang Y."/>
        </authorList>
    </citation>
    <scope>NUCLEOTIDE SEQUENCE [LARGE SCALE GENOMIC DNA]</scope>
    <source>
        <strain evidence="8 9">VUL4_3</strain>
    </source>
</reference>
<keyword evidence="9" id="KW-1185">Reference proteome</keyword>